<reference evidence="2 3" key="1">
    <citation type="submission" date="2020-03" db="EMBL/GenBank/DDBJ databases">
        <title>Roseomonas selenitidurans sp. nov. isolated from urban soil.</title>
        <authorList>
            <person name="Liu H."/>
        </authorList>
    </citation>
    <scope>NUCLEOTIDE SEQUENCE [LARGE SCALE GENOMIC DNA]</scope>
    <source>
        <strain evidence="2 3">BU-1</strain>
    </source>
</reference>
<evidence type="ECO:0000313" key="2">
    <source>
        <dbReference type="EMBL" id="NKC31098.1"/>
    </source>
</evidence>
<protein>
    <submittedName>
        <fullName evidence="2">Formylglycine-generating enzyme family protein</fullName>
    </submittedName>
</protein>
<dbReference type="Proteomes" id="UP000787635">
    <property type="component" value="Unassembled WGS sequence"/>
</dbReference>
<dbReference type="Pfam" id="PF03781">
    <property type="entry name" value="FGE-sulfatase"/>
    <property type="match status" value="1"/>
</dbReference>
<evidence type="ECO:0000259" key="1">
    <source>
        <dbReference type="Pfam" id="PF03781"/>
    </source>
</evidence>
<accession>A0ABX1E210</accession>
<dbReference type="EMBL" id="JAAVNE010000012">
    <property type="protein sequence ID" value="NKC31098.1"/>
    <property type="molecule type" value="Genomic_DNA"/>
</dbReference>
<dbReference type="InterPro" id="IPR051043">
    <property type="entry name" value="Sulfatase_Mod_Factor_Kinase"/>
</dbReference>
<dbReference type="PANTHER" id="PTHR23150">
    <property type="entry name" value="SULFATASE MODIFYING FACTOR 1, 2"/>
    <property type="match status" value="1"/>
</dbReference>
<evidence type="ECO:0000313" key="3">
    <source>
        <dbReference type="Proteomes" id="UP000787635"/>
    </source>
</evidence>
<feature type="domain" description="Sulfatase-modifying factor enzyme-like" evidence="1">
    <location>
        <begin position="48"/>
        <end position="322"/>
    </location>
</feature>
<sequence>MSWWEHPGARCVEAPPKACCLPIAGRSSGLPSGPAPALPVAGGGDLAMTVAIPGGTVTVGTDAPVFRADGEGPARRVTLRPFRIDVHAVSNRRFAAFVGATGYQTEAERYGWSYVFHSFLAPGVQAPSPEGTPWWRQVQGAYWAAPEGPGSSIADRLDHPATHIAWNDANAFAAWAGGRLPSEAEWEHAAKGGDDAARFPWGATEPDDGNALCNIWQGHFPTQNTLSDGFLGTAPVDAYRPNGHGLFNTCGNVWEWCADPFRIRSISAAAKQRNQAAAAERERVMKGGSYLCHISYCYRYRIAARSGRSPDTSAGHTGFRLAHDP</sequence>
<dbReference type="SUPFAM" id="SSF56436">
    <property type="entry name" value="C-type lectin-like"/>
    <property type="match status" value="1"/>
</dbReference>
<dbReference type="PANTHER" id="PTHR23150:SF19">
    <property type="entry name" value="FORMYLGLYCINE-GENERATING ENZYME"/>
    <property type="match status" value="1"/>
</dbReference>
<dbReference type="Gene3D" id="3.90.1580.10">
    <property type="entry name" value="paralog of FGE (formylglycine-generating enzyme)"/>
    <property type="match status" value="1"/>
</dbReference>
<proteinExistence type="predicted"/>
<dbReference type="InterPro" id="IPR042095">
    <property type="entry name" value="SUMF_sf"/>
</dbReference>
<comment type="caution">
    <text evidence="2">The sequence shown here is derived from an EMBL/GenBank/DDBJ whole genome shotgun (WGS) entry which is preliminary data.</text>
</comment>
<organism evidence="2 3">
    <name type="scientific">Falsiroseomonas selenitidurans</name>
    <dbReference type="NCBI Taxonomy" id="2716335"/>
    <lineage>
        <taxon>Bacteria</taxon>
        <taxon>Pseudomonadati</taxon>
        <taxon>Pseudomonadota</taxon>
        <taxon>Alphaproteobacteria</taxon>
        <taxon>Acetobacterales</taxon>
        <taxon>Roseomonadaceae</taxon>
        <taxon>Falsiroseomonas</taxon>
    </lineage>
</organism>
<name>A0ABX1E210_9PROT</name>
<gene>
    <name evidence="2" type="ORF">HEQ75_09520</name>
</gene>
<keyword evidence="3" id="KW-1185">Reference proteome</keyword>
<dbReference type="InterPro" id="IPR005532">
    <property type="entry name" value="SUMF_dom"/>
</dbReference>
<dbReference type="InterPro" id="IPR016187">
    <property type="entry name" value="CTDL_fold"/>
</dbReference>